<dbReference type="Gene3D" id="3.90.1150.220">
    <property type="match status" value="1"/>
</dbReference>
<reference evidence="19" key="1">
    <citation type="submission" date="2023-03" db="EMBL/GenBank/DDBJ databases">
        <title>Massive genome expansion in bonnet fungi (Mycena s.s.) driven by repeated elements and novel gene families across ecological guilds.</title>
        <authorList>
            <consortium name="Lawrence Berkeley National Laboratory"/>
            <person name="Harder C.B."/>
            <person name="Miyauchi S."/>
            <person name="Viragh M."/>
            <person name="Kuo A."/>
            <person name="Thoen E."/>
            <person name="Andreopoulos B."/>
            <person name="Lu D."/>
            <person name="Skrede I."/>
            <person name="Drula E."/>
            <person name="Henrissat B."/>
            <person name="Morin E."/>
            <person name="Kohler A."/>
            <person name="Barry K."/>
            <person name="LaButti K."/>
            <person name="Morin E."/>
            <person name="Salamov A."/>
            <person name="Lipzen A."/>
            <person name="Mereny Z."/>
            <person name="Hegedus B."/>
            <person name="Baldrian P."/>
            <person name="Stursova M."/>
            <person name="Weitz H."/>
            <person name="Taylor A."/>
            <person name="Grigoriev I.V."/>
            <person name="Nagy L.G."/>
            <person name="Martin F."/>
            <person name="Kauserud H."/>
        </authorList>
    </citation>
    <scope>NUCLEOTIDE SEQUENCE</scope>
    <source>
        <strain evidence="19">CBHHK002</strain>
    </source>
</reference>
<evidence type="ECO:0000256" key="9">
    <source>
        <dbReference type="ARBA" id="ARBA00022771"/>
    </source>
</evidence>
<dbReference type="InterPro" id="IPR014857">
    <property type="entry name" value="Nse1_RING_C4HC3-type"/>
</dbReference>
<protein>
    <recommendedName>
        <fullName evidence="5 16">Non-structural maintenance of chromosomes element 1 homolog</fullName>
        <ecNumber evidence="4 16">2.3.2.27</ecNumber>
    </recommendedName>
</protein>
<evidence type="ECO:0000256" key="4">
    <source>
        <dbReference type="ARBA" id="ARBA00012483"/>
    </source>
</evidence>
<dbReference type="GO" id="GO:0005634">
    <property type="term" value="C:nucleus"/>
    <property type="evidence" value="ECO:0007669"/>
    <property type="project" value="UniProtKB-SubCell"/>
</dbReference>
<dbReference type="InterPro" id="IPR011513">
    <property type="entry name" value="Nse1"/>
</dbReference>
<keyword evidence="10 16" id="KW-0833">Ubl conjugation pathway</keyword>
<organism evidence="19 20">
    <name type="scientific">Mycena albidolilacea</name>
    <dbReference type="NCBI Taxonomy" id="1033008"/>
    <lineage>
        <taxon>Eukaryota</taxon>
        <taxon>Fungi</taxon>
        <taxon>Dikarya</taxon>
        <taxon>Basidiomycota</taxon>
        <taxon>Agaricomycotina</taxon>
        <taxon>Agaricomycetes</taxon>
        <taxon>Agaricomycetidae</taxon>
        <taxon>Agaricales</taxon>
        <taxon>Marasmiineae</taxon>
        <taxon>Mycenaceae</taxon>
        <taxon>Mycena</taxon>
    </lineage>
</organism>
<dbReference type="GO" id="GO:0000724">
    <property type="term" value="P:double-strand break repair via homologous recombination"/>
    <property type="evidence" value="ECO:0007669"/>
    <property type="project" value="TreeGrafter"/>
</dbReference>
<evidence type="ECO:0000256" key="14">
    <source>
        <dbReference type="ARBA" id="ARBA00023242"/>
    </source>
</evidence>
<evidence type="ECO:0000256" key="10">
    <source>
        <dbReference type="ARBA" id="ARBA00022786"/>
    </source>
</evidence>
<name>A0AAD7ENU8_9AGAR</name>
<dbReference type="PANTHER" id="PTHR20973">
    <property type="entry name" value="NON-SMC ELEMENT 1-RELATED"/>
    <property type="match status" value="1"/>
</dbReference>
<comment type="subunit">
    <text evidence="16">Component of the Smc5-Smc6 complex.</text>
</comment>
<feature type="compositionally biased region" description="Acidic residues" evidence="17">
    <location>
        <begin position="292"/>
        <end position="307"/>
    </location>
</feature>
<keyword evidence="8 16" id="KW-0227">DNA damage</keyword>
<keyword evidence="6 16" id="KW-0808">Transferase</keyword>
<keyword evidence="14 16" id="KW-0539">Nucleus</keyword>
<evidence type="ECO:0000256" key="17">
    <source>
        <dbReference type="SAM" id="MobiDB-lite"/>
    </source>
</evidence>
<gene>
    <name evidence="19" type="ORF">DFH08DRAFT_230447</name>
</gene>
<sequence length="353" mass="39369">MAAKATVKDVQRLFLQAVLSRGVLSGKMAQTLWAKSKDAVMGASRRVACATFLDICAAADNTLDILHSGTREEWDAFVIKVNQALDPLDLEFRPLQEETSGREMYAIVNRKGDEIAQMATDYTPGEIAFFKAMVEQIMLAPRDSFSISSLAALREVSALKPKSNMSKTQAEIVLASFVAKGWLLKSKRGRYSLSIRALLELQPYLKSTYPDEIIECVICFEMMTKGVGCPTANCQVRMHYHCFAKYAARNRKCPTCDSDWPGADPHEMKPVGEAAVRDGDDGKRHVRKSVENSDDDEEEDEDLDDEPSQPRTQQSRKTKSKPAADESIEGNEEEDEGEESNTPVKTRRSSRRS</sequence>
<dbReference type="PROSITE" id="PS50089">
    <property type="entry name" value="ZF_RING_2"/>
    <property type="match status" value="1"/>
</dbReference>
<comment type="catalytic activity">
    <reaction evidence="1 16">
        <text>S-ubiquitinyl-[E2 ubiquitin-conjugating enzyme]-L-cysteine + [acceptor protein]-L-lysine = [E2 ubiquitin-conjugating enzyme]-L-cysteine + N(6)-ubiquitinyl-[acceptor protein]-L-lysine.</text>
        <dbReference type="EC" id="2.3.2.27"/>
    </reaction>
</comment>
<dbReference type="InterPro" id="IPR036388">
    <property type="entry name" value="WH-like_DNA-bd_sf"/>
</dbReference>
<keyword evidence="9 15" id="KW-0863">Zinc-finger</keyword>
<feature type="domain" description="RING-type" evidence="18">
    <location>
        <begin position="216"/>
        <end position="257"/>
    </location>
</feature>
<comment type="caution">
    <text evidence="19">The sequence shown here is derived from an EMBL/GenBank/DDBJ whole genome shotgun (WGS) entry which is preliminary data.</text>
</comment>
<dbReference type="FunFam" id="1.10.10.10:FF:000270">
    <property type="entry name" value="Non-structural maintenance of chromosomes element 1 homolog"/>
    <property type="match status" value="1"/>
</dbReference>
<evidence type="ECO:0000313" key="20">
    <source>
        <dbReference type="Proteomes" id="UP001218218"/>
    </source>
</evidence>
<feature type="compositionally biased region" description="Acidic residues" evidence="17">
    <location>
        <begin position="326"/>
        <end position="339"/>
    </location>
</feature>
<dbReference type="SUPFAM" id="SSF57850">
    <property type="entry name" value="RING/U-box"/>
    <property type="match status" value="1"/>
</dbReference>
<proteinExistence type="inferred from homology"/>
<keyword evidence="7 16" id="KW-0479">Metal-binding</keyword>
<evidence type="ECO:0000313" key="19">
    <source>
        <dbReference type="EMBL" id="KAJ7343547.1"/>
    </source>
</evidence>
<accession>A0AAD7ENU8</accession>
<evidence type="ECO:0000256" key="2">
    <source>
        <dbReference type="ARBA" id="ARBA00004123"/>
    </source>
</evidence>
<evidence type="ECO:0000259" key="18">
    <source>
        <dbReference type="PROSITE" id="PS50089"/>
    </source>
</evidence>
<dbReference type="PANTHER" id="PTHR20973:SF0">
    <property type="entry name" value="NON-STRUCTURAL MAINTENANCE OF CHROMOSOMES ELEMENT 1 HOMOLOG"/>
    <property type="match status" value="1"/>
</dbReference>
<keyword evidence="12 16" id="KW-0233">DNA recombination</keyword>
<dbReference type="GO" id="GO:0030915">
    <property type="term" value="C:Smc5-Smc6 complex"/>
    <property type="evidence" value="ECO:0007669"/>
    <property type="project" value="UniProtKB-UniRule"/>
</dbReference>
<comment type="function">
    <text evidence="16">Acts in a DNA repair pathway for removal of UV-induced DNA damage that is distinct from classical nucleotide excision repair and in repair of ionizing radiation damage. Functions in homologous recombination repair of DNA double strand breaks and in recovery of stalled replication forks.</text>
</comment>
<feature type="compositionally biased region" description="Basic and acidic residues" evidence="17">
    <location>
        <begin position="264"/>
        <end position="291"/>
    </location>
</feature>
<dbReference type="EC" id="2.3.2.27" evidence="4 16"/>
<dbReference type="GO" id="GO:0008270">
    <property type="term" value="F:zinc ion binding"/>
    <property type="evidence" value="ECO:0007669"/>
    <property type="project" value="UniProtKB-KW"/>
</dbReference>
<dbReference type="AlphaFoldDB" id="A0AAD7ENU8"/>
<comment type="similarity">
    <text evidence="3 16">Belongs to the NSE1 family.</text>
</comment>
<keyword evidence="20" id="KW-1185">Reference proteome</keyword>
<evidence type="ECO:0000256" key="15">
    <source>
        <dbReference type="PROSITE-ProRule" id="PRU00175"/>
    </source>
</evidence>
<dbReference type="Gene3D" id="1.10.10.10">
    <property type="entry name" value="Winged helix-like DNA-binding domain superfamily/Winged helix DNA-binding domain"/>
    <property type="match status" value="1"/>
</dbReference>
<dbReference type="CDD" id="cd16493">
    <property type="entry name" value="RING-CH-C4HC3_NSE1"/>
    <property type="match status" value="1"/>
</dbReference>
<feature type="region of interest" description="Disordered" evidence="17">
    <location>
        <begin position="261"/>
        <end position="353"/>
    </location>
</feature>
<dbReference type="InterPro" id="IPR013083">
    <property type="entry name" value="Znf_RING/FYVE/PHD"/>
</dbReference>
<dbReference type="InterPro" id="IPR001841">
    <property type="entry name" value="Znf_RING"/>
</dbReference>
<evidence type="ECO:0000256" key="11">
    <source>
        <dbReference type="ARBA" id="ARBA00022833"/>
    </source>
</evidence>
<evidence type="ECO:0000256" key="12">
    <source>
        <dbReference type="ARBA" id="ARBA00023172"/>
    </source>
</evidence>
<dbReference type="GO" id="GO:0061630">
    <property type="term" value="F:ubiquitin protein ligase activity"/>
    <property type="evidence" value="ECO:0007669"/>
    <property type="project" value="UniProtKB-EC"/>
</dbReference>
<evidence type="ECO:0000256" key="1">
    <source>
        <dbReference type="ARBA" id="ARBA00000900"/>
    </source>
</evidence>
<dbReference type="Pfam" id="PF08746">
    <property type="entry name" value="zf-RING-like"/>
    <property type="match status" value="1"/>
</dbReference>
<evidence type="ECO:0000256" key="3">
    <source>
        <dbReference type="ARBA" id="ARBA00010258"/>
    </source>
</evidence>
<evidence type="ECO:0000256" key="6">
    <source>
        <dbReference type="ARBA" id="ARBA00022679"/>
    </source>
</evidence>
<evidence type="ECO:0000256" key="5">
    <source>
        <dbReference type="ARBA" id="ARBA00019422"/>
    </source>
</evidence>
<dbReference type="EMBL" id="JARIHO010000023">
    <property type="protein sequence ID" value="KAJ7343547.1"/>
    <property type="molecule type" value="Genomic_DNA"/>
</dbReference>
<dbReference type="Gene3D" id="3.30.40.10">
    <property type="entry name" value="Zinc/RING finger domain, C3HC4 (zinc finger)"/>
    <property type="match status" value="1"/>
</dbReference>
<keyword evidence="11 16" id="KW-0862">Zinc</keyword>
<evidence type="ECO:0000256" key="7">
    <source>
        <dbReference type="ARBA" id="ARBA00022723"/>
    </source>
</evidence>
<comment type="subcellular location">
    <subcellularLocation>
        <location evidence="2 16">Nucleus</location>
    </subcellularLocation>
</comment>
<evidence type="ECO:0000256" key="13">
    <source>
        <dbReference type="ARBA" id="ARBA00023204"/>
    </source>
</evidence>
<evidence type="ECO:0000256" key="16">
    <source>
        <dbReference type="RuleBase" id="RU368018"/>
    </source>
</evidence>
<keyword evidence="13 16" id="KW-0234">DNA repair</keyword>
<evidence type="ECO:0000256" key="8">
    <source>
        <dbReference type="ARBA" id="ARBA00022763"/>
    </source>
</evidence>
<dbReference type="Pfam" id="PF07574">
    <property type="entry name" value="SMC_Nse1"/>
    <property type="match status" value="1"/>
</dbReference>
<dbReference type="Proteomes" id="UP001218218">
    <property type="component" value="Unassembled WGS sequence"/>
</dbReference>